<evidence type="ECO:0000256" key="1">
    <source>
        <dbReference type="SAM" id="Phobius"/>
    </source>
</evidence>
<keyword evidence="1" id="KW-0812">Transmembrane</keyword>
<dbReference type="EMBL" id="CAJNOL010001583">
    <property type="protein sequence ID" value="CAF1385902.1"/>
    <property type="molecule type" value="Genomic_DNA"/>
</dbReference>
<dbReference type="Pfam" id="PF15008">
    <property type="entry name" value="DUF4518"/>
    <property type="match status" value="1"/>
</dbReference>
<keyword evidence="1" id="KW-0472">Membrane</keyword>
<keyword evidence="1" id="KW-1133">Transmembrane helix</keyword>
<reference evidence="3" key="1">
    <citation type="submission" date="2021-02" db="EMBL/GenBank/DDBJ databases">
        <authorList>
            <person name="Nowell W R."/>
        </authorList>
    </citation>
    <scope>NUCLEOTIDE SEQUENCE</scope>
</reference>
<feature type="transmembrane region" description="Helical" evidence="1">
    <location>
        <begin position="164"/>
        <end position="185"/>
    </location>
</feature>
<dbReference type="Proteomes" id="UP000663854">
    <property type="component" value="Unassembled WGS sequence"/>
</dbReference>
<dbReference type="PANTHER" id="PTHR21084">
    <property type="entry name" value="DENSE INCISORS"/>
    <property type="match status" value="1"/>
</dbReference>
<gene>
    <name evidence="3" type="ORF">JXQ802_LOCUS33940</name>
    <name evidence="2" type="ORF">PYM288_LOCUS15745</name>
</gene>
<feature type="transmembrane region" description="Helical" evidence="1">
    <location>
        <begin position="95"/>
        <end position="117"/>
    </location>
</feature>
<evidence type="ECO:0000313" key="2">
    <source>
        <dbReference type="EMBL" id="CAF1023403.1"/>
    </source>
</evidence>
<feature type="transmembrane region" description="Helical" evidence="1">
    <location>
        <begin position="129"/>
        <end position="152"/>
    </location>
</feature>
<comment type="caution">
    <text evidence="3">The sequence shown here is derived from an EMBL/GenBank/DDBJ whole genome shotgun (WGS) entry which is preliminary data.</text>
</comment>
<dbReference type="EMBL" id="CAJNOH010000385">
    <property type="protein sequence ID" value="CAF1023403.1"/>
    <property type="molecule type" value="Genomic_DNA"/>
</dbReference>
<evidence type="ECO:0000313" key="3">
    <source>
        <dbReference type="EMBL" id="CAF1385902.1"/>
    </source>
</evidence>
<accession>A0A815JZ68</accession>
<keyword evidence="4" id="KW-1185">Reference proteome</keyword>
<dbReference type="PANTHER" id="PTHR21084:SF1">
    <property type="entry name" value="DENSE INCISORS"/>
    <property type="match status" value="1"/>
</dbReference>
<dbReference type="InterPro" id="IPR026698">
    <property type="entry name" value="UPF_C3orf38"/>
</dbReference>
<protein>
    <submittedName>
        <fullName evidence="3">Uncharacterized protein</fullName>
    </submittedName>
</protein>
<dbReference type="Proteomes" id="UP000663870">
    <property type="component" value="Unassembled WGS sequence"/>
</dbReference>
<dbReference type="AlphaFoldDB" id="A0A815JZ68"/>
<proteinExistence type="predicted"/>
<organism evidence="3 4">
    <name type="scientific">Rotaria sordida</name>
    <dbReference type="NCBI Taxonomy" id="392033"/>
    <lineage>
        <taxon>Eukaryota</taxon>
        <taxon>Metazoa</taxon>
        <taxon>Spiralia</taxon>
        <taxon>Gnathifera</taxon>
        <taxon>Rotifera</taxon>
        <taxon>Eurotatoria</taxon>
        <taxon>Bdelloidea</taxon>
        <taxon>Philodinida</taxon>
        <taxon>Philodinidae</taxon>
        <taxon>Rotaria</taxon>
    </lineage>
</organism>
<feature type="transmembrane region" description="Helical" evidence="1">
    <location>
        <begin position="197"/>
        <end position="217"/>
    </location>
</feature>
<evidence type="ECO:0000313" key="4">
    <source>
        <dbReference type="Proteomes" id="UP000663870"/>
    </source>
</evidence>
<name>A0A815JZ68_9BILA</name>
<sequence>MNKCEQIGAQELLSMLSDAELMSVKDTVTKSMISTCSSAEAIDACLKCSQSAMQLLRRKKIRRDILMQYLAKKSVPISPGADKHNSFNMDLRRTIIILMALACVINVIGVIHCHLNYPYNSTLSAYRISYSIIFPILLALTGFLLIEQLIITDGTVAPLNRFRTIYAFVAAIVLFSFGIGASVLASRWYDSSPQDAYHHSAVIASVVAFVGMTVYFAEALARHRKSRII</sequence>